<sequence length="175" mass="19435">MWRRGYEQRGGGGMEAHSRLTNTIKYKSATNRTRMADARETVLAAGPPDFNISLSTCNNYTQNYRKGTYQAKQHHEGKNVNAMISLHSAPKTAVVKDTVVNAHYCSANINYLADIAAENTDDTCIDSKDAKVAVRCNNSLGGKIWVVCETRTNAITPMGHLFLEKNVKTLPEIYH</sequence>
<gene>
    <name evidence="1" type="ORF">MEDL_25436</name>
</gene>
<accession>A0A8S3RSA2</accession>
<proteinExistence type="predicted"/>
<name>A0A8S3RSA2_MYTED</name>
<dbReference type="AlphaFoldDB" id="A0A8S3RSA2"/>
<evidence type="ECO:0000313" key="2">
    <source>
        <dbReference type="Proteomes" id="UP000683360"/>
    </source>
</evidence>
<dbReference type="EMBL" id="CAJPWZ010001261">
    <property type="protein sequence ID" value="CAG2211392.1"/>
    <property type="molecule type" value="Genomic_DNA"/>
</dbReference>
<reference evidence="1" key="1">
    <citation type="submission" date="2021-03" db="EMBL/GenBank/DDBJ databases">
        <authorList>
            <person name="Bekaert M."/>
        </authorList>
    </citation>
    <scope>NUCLEOTIDE SEQUENCE</scope>
</reference>
<organism evidence="1 2">
    <name type="scientific">Mytilus edulis</name>
    <name type="common">Blue mussel</name>
    <dbReference type="NCBI Taxonomy" id="6550"/>
    <lineage>
        <taxon>Eukaryota</taxon>
        <taxon>Metazoa</taxon>
        <taxon>Spiralia</taxon>
        <taxon>Lophotrochozoa</taxon>
        <taxon>Mollusca</taxon>
        <taxon>Bivalvia</taxon>
        <taxon>Autobranchia</taxon>
        <taxon>Pteriomorphia</taxon>
        <taxon>Mytilida</taxon>
        <taxon>Mytiloidea</taxon>
        <taxon>Mytilidae</taxon>
        <taxon>Mytilinae</taxon>
        <taxon>Mytilus</taxon>
    </lineage>
</organism>
<keyword evidence="2" id="KW-1185">Reference proteome</keyword>
<dbReference type="OrthoDB" id="5988483at2759"/>
<protein>
    <submittedName>
        <fullName evidence="1">Uncharacterized protein</fullName>
    </submittedName>
</protein>
<dbReference type="Proteomes" id="UP000683360">
    <property type="component" value="Unassembled WGS sequence"/>
</dbReference>
<comment type="caution">
    <text evidence="1">The sequence shown here is derived from an EMBL/GenBank/DDBJ whole genome shotgun (WGS) entry which is preliminary data.</text>
</comment>
<evidence type="ECO:0000313" key="1">
    <source>
        <dbReference type="EMBL" id="CAG2211392.1"/>
    </source>
</evidence>